<dbReference type="EMBL" id="MU129024">
    <property type="protein sequence ID" value="KAF9510027.1"/>
    <property type="molecule type" value="Genomic_DNA"/>
</dbReference>
<feature type="compositionally biased region" description="Basic and acidic residues" evidence="1">
    <location>
        <begin position="87"/>
        <end position="98"/>
    </location>
</feature>
<reference evidence="2" key="1">
    <citation type="journal article" date="2020" name="Nat. Commun.">
        <title>Large-scale genome sequencing of mycorrhizal fungi provides insights into the early evolution of symbiotic traits.</title>
        <authorList>
            <person name="Miyauchi S."/>
            <person name="Kiss E."/>
            <person name="Kuo A."/>
            <person name="Drula E."/>
            <person name="Kohler A."/>
            <person name="Sanchez-Garcia M."/>
            <person name="Morin E."/>
            <person name="Andreopoulos B."/>
            <person name="Barry K.W."/>
            <person name="Bonito G."/>
            <person name="Buee M."/>
            <person name="Carver A."/>
            <person name="Chen C."/>
            <person name="Cichocki N."/>
            <person name="Clum A."/>
            <person name="Culley D."/>
            <person name="Crous P.W."/>
            <person name="Fauchery L."/>
            <person name="Girlanda M."/>
            <person name="Hayes R.D."/>
            <person name="Keri Z."/>
            <person name="LaButti K."/>
            <person name="Lipzen A."/>
            <person name="Lombard V."/>
            <person name="Magnuson J."/>
            <person name="Maillard F."/>
            <person name="Murat C."/>
            <person name="Nolan M."/>
            <person name="Ohm R.A."/>
            <person name="Pangilinan J."/>
            <person name="Pereira M.F."/>
            <person name="Perotto S."/>
            <person name="Peter M."/>
            <person name="Pfister S."/>
            <person name="Riley R."/>
            <person name="Sitrit Y."/>
            <person name="Stielow J.B."/>
            <person name="Szollosi G."/>
            <person name="Zifcakova L."/>
            <person name="Stursova M."/>
            <person name="Spatafora J.W."/>
            <person name="Tedersoo L."/>
            <person name="Vaario L.M."/>
            <person name="Yamada A."/>
            <person name="Yan M."/>
            <person name="Wang P."/>
            <person name="Xu J."/>
            <person name="Bruns T."/>
            <person name="Baldrian P."/>
            <person name="Vilgalys R."/>
            <person name="Dunand C."/>
            <person name="Henrissat B."/>
            <person name="Grigoriev I.V."/>
            <person name="Hibbett D."/>
            <person name="Nagy L.G."/>
            <person name="Martin F.M."/>
        </authorList>
    </citation>
    <scope>NUCLEOTIDE SEQUENCE</scope>
    <source>
        <strain evidence="2">UP504</strain>
    </source>
</reference>
<accession>A0A9P6AQF4</accession>
<feature type="region of interest" description="Disordered" evidence="1">
    <location>
        <begin position="80"/>
        <end position="112"/>
    </location>
</feature>
<organism evidence="2 3">
    <name type="scientific">Hydnum rufescens UP504</name>
    <dbReference type="NCBI Taxonomy" id="1448309"/>
    <lineage>
        <taxon>Eukaryota</taxon>
        <taxon>Fungi</taxon>
        <taxon>Dikarya</taxon>
        <taxon>Basidiomycota</taxon>
        <taxon>Agaricomycotina</taxon>
        <taxon>Agaricomycetes</taxon>
        <taxon>Cantharellales</taxon>
        <taxon>Hydnaceae</taxon>
        <taxon>Hydnum</taxon>
    </lineage>
</organism>
<keyword evidence="3" id="KW-1185">Reference proteome</keyword>
<gene>
    <name evidence="2" type="ORF">BS47DRAFT_104052</name>
</gene>
<dbReference type="AlphaFoldDB" id="A0A9P6AQF4"/>
<evidence type="ECO:0000313" key="3">
    <source>
        <dbReference type="Proteomes" id="UP000886523"/>
    </source>
</evidence>
<evidence type="ECO:0000256" key="1">
    <source>
        <dbReference type="SAM" id="MobiDB-lite"/>
    </source>
</evidence>
<comment type="caution">
    <text evidence="2">The sequence shown here is derived from an EMBL/GenBank/DDBJ whole genome shotgun (WGS) entry which is preliminary data.</text>
</comment>
<protein>
    <submittedName>
        <fullName evidence="2">Uncharacterized protein</fullName>
    </submittedName>
</protein>
<feature type="compositionally biased region" description="Polar residues" evidence="1">
    <location>
        <begin position="99"/>
        <end position="112"/>
    </location>
</feature>
<dbReference type="Proteomes" id="UP000886523">
    <property type="component" value="Unassembled WGS sequence"/>
</dbReference>
<name>A0A9P6AQF4_9AGAM</name>
<proteinExistence type="predicted"/>
<sequence>MRSLTLHIASPQFSLPSYTLPHLSHIVLLQPQHSNIARGRPVTSVVQRNLTEDDYTLFADNLAASSVPITRLEAYFSSTRHFQSPKQDNDYDRDHDHSPTSNHQQPNHNNPIARNTAYSSIIARLPFLRFLKITQERMPSVAFFPRACSFNVLARFTPSFGDYRVVRVEGARREGPATFLRGVLQVLSSVEKGNIPLLGREGSDLEKRGPNAEWNLCNMTRADLVAPLSRQRSRRADPC</sequence>
<evidence type="ECO:0000313" key="2">
    <source>
        <dbReference type="EMBL" id="KAF9510027.1"/>
    </source>
</evidence>